<proteinExistence type="predicted"/>
<protein>
    <recommendedName>
        <fullName evidence="2">Transposable element P transposase-like RNase H domain-containing protein</fullName>
    </recommendedName>
</protein>
<sequence>MTEEAKDCILAGLSEFVCKVAEAKIATMTEEAKDCILCIDEMTLKTFLFYHRSKDTIIGFHETMQRSYVPANNAIVLMDQAWDRVQNSFNSRGLACRSIEQLKAQNSFNSRGLACRSIEQLKAKYDNLKSKARKCITVDTNFNTSMQEPKGNITPKTTLKRSGWSKYVPTKLKETVSKKLRPTVPTPLCQIKEDYYRLKIEYIKGELDEQKNKTILLKRELELKELEYSKKEERDIKEEKRRDEEHKRKIKLLDLKIMKQERDLSKI</sequence>
<dbReference type="Pfam" id="PF21787">
    <property type="entry name" value="TNP-like_RNaseH_N"/>
    <property type="match status" value="1"/>
</dbReference>
<evidence type="ECO:0000256" key="1">
    <source>
        <dbReference type="SAM" id="Coils"/>
    </source>
</evidence>
<comment type="caution">
    <text evidence="3">The sequence shown here is derived from an EMBL/GenBank/DDBJ whole genome shotgun (WGS) entry which is preliminary data.</text>
</comment>
<feature type="coiled-coil region" evidence="1">
    <location>
        <begin position="207"/>
        <end position="249"/>
    </location>
</feature>
<name>A0AAW1JYT9_POPJA</name>
<accession>A0AAW1JYT9</accession>
<gene>
    <name evidence="3" type="ORF">QE152_g26187</name>
</gene>
<reference evidence="3 4" key="1">
    <citation type="journal article" date="2024" name="BMC Genomics">
        <title>De novo assembly and annotation of Popillia japonica's genome with initial clues to its potential as an invasive pest.</title>
        <authorList>
            <person name="Cucini C."/>
            <person name="Boschi S."/>
            <person name="Funari R."/>
            <person name="Cardaioli E."/>
            <person name="Iannotti N."/>
            <person name="Marturano G."/>
            <person name="Paoli F."/>
            <person name="Bruttini M."/>
            <person name="Carapelli A."/>
            <person name="Frati F."/>
            <person name="Nardi F."/>
        </authorList>
    </citation>
    <scope>NUCLEOTIDE SEQUENCE [LARGE SCALE GENOMIC DNA]</scope>
    <source>
        <strain evidence="3">DMR45628</strain>
    </source>
</reference>
<evidence type="ECO:0000313" key="4">
    <source>
        <dbReference type="Proteomes" id="UP001458880"/>
    </source>
</evidence>
<evidence type="ECO:0000313" key="3">
    <source>
        <dbReference type="EMBL" id="KAK9710195.1"/>
    </source>
</evidence>
<keyword evidence="1" id="KW-0175">Coiled coil</keyword>
<dbReference type="Proteomes" id="UP001458880">
    <property type="component" value="Unassembled WGS sequence"/>
</dbReference>
<organism evidence="3 4">
    <name type="scientific">Popillia japonica</name>
    <name type="common">Japanese beetle</name>
    <dbReference type="NCBI Taxonomy" id="7064"/>
    <lineage>
        <taxon>Eukaryota</taxon>
        <taxon>Metazoa</taxon>
        <taxon>Ecdysozoa</taxon>
        <taxon>Arthropoda</taxon>
        <taxon>Hexapoda</taxon>
        <taxon>Insecta</taxon>
        <taxon>Pterygota</taxon>
        <taxon>Neoptera</taxon>
        <taxon>Endopterygota</taxon>
        <taxon>Coleoptera</taxon>
        <taxon>Polyphaga</taxon>
        <taxon>Scarabaeiformia</taxon>
        <taxon>Scarabaeidae</taxon>
        <taxon>Rutelinae</taxon>
        <taxon>Popillia</taxon>
    </lineage>
</organism>
<dbReference type="EMBL" id="JASPKY010000297">
    <property type="protein sequence ID" value="KAK9710195.1"/>
    <property type="molecule type" value="Genomic_DNA"/>
</dbReference>
<evidence type="ECO:0000259" key="2">
    <source>
        <dbReference type="Pfam" id="PF21787"/>
    </source>
</evidence>
<dbReference type="AlphaFoldDB" id="A0AAW1JYT9"/>
<feature type="domain" description="Transposable element P transposase-like RNase H" evidence="2">
    <location>
        <begin position="12"/>
        <end position="80"/>
    </location>
</feature>
<dbReference type="InterPro" id="IPR048365">
    <property type="entry name" value="TNP-like_RNaseH_N"/>
</dbReference>
<keyword evidence="4" id="KW-1185">Reference proteome</keyword>